<evidence type="ECO:0000313" key="2">
    <source>
        <dbReference type="EMBL" id="KZZ88430.1"/>
    </source>
</evidence>
<dbReference type="EMBL" id="AZGZ01000026">
    <property type="protein sequence ID" value="KZZ88430.1"/>
    <property type="molecule type" value="Genomic_DNA"/>
</dbReference>
<gene>
    <name evidence="2" type="ORF">AAP_05002</name>
</gene>
<dbReference type="InterPro" id="IPR013096">
    <property type="entry name" value="Cupin_2"/>
</dbReference>
<dbReference type="VEuPathDB" id="FungiDB:AAP_05002"/>
<dbReference type="AlphaFoldDB" id="A0A166N901"/>
<dbReference type="Gene3D" id="2.60.120.10">
    <property type="entry name" value="Jelly Rolls"/>
    <property type="match status" value="1"/>
</dbReference>
<dbReference type="CDD" id="cd02219">
    <property type="entry name" value="cupin_YjlB-like"/>
    <property type="match status" value="1"/>
</dbReference>
<proteinExistence type="predicted"/>
<comment type="caution">
    <text evidence="2">The sequence shown here is derived from an EMBL/GenBank/DDBJ whole genome shotgun (WGS) entry which is preliminary data.</text>
</comment>
<name>A0A166N901_9EURO</name>
<evidence type="ECO:0000259" key="1">
    <source>
        <dbReference type="Pfam" id="PF07883"/>
    </source>
</evidence>
<reference evidence="2 3" key="1">
    <citation type="journal article" date="2016" name="Genome Biol. Evol.">
        <title>Divergent and convergent evolution of fungal pathogenicity.</title>
        <authorList>
            <person name="Shang Y."/>
            <person name="Xiao G."/>
            <person name="Zheng P."/>
            <person name="Cen K."/>
            <person name="Zhan S."/>
            <person name="Wang C."/>
        </authorList>
    </citation>
    <scope>NUCLEOTIDE SEQUENCE [LARGE SCALE GENOMIC DNA]</scope>
    <source>
        <strain evidence="2 3">ARSEF 7405</strain>
    </source>
</reference>
<dbReference type="InterPro" id="IPR011051">
    <property type="entry name" value="RmlC_Cupin_sf"/>
</dbReference>
<dbReference type="Pfam" id="PF07883">
    <property type="entry name" value="Cupin_2"/>
    <property type="match status" value="1"/>
</dbReference>
<evidence type="ECO:0000313" key="3">
    <source>
        <dbReference type="Proteomes" id="UP000242877"/>
    </source>
</evidence>
<protein>
    <submittedName>
        <fullName evidence="2">Cupin, RmlC-type</fullName>
    </submittedName>
</protein>
<accession>A0A166N901</accession>
<dbReference type="PANTHER" id="PTHR36448:SF3">
    <property type="entry name" value="CUPIN TYPE-2 DOMAIN-CONTAINING PROTEIN"/>
    <property type="match status" value="1"/>
</dbReference>
<keyword evidence="3" id="KW-1185">Reference proteome</keyword>
<dbReference type="SUPFAM" id="SSF51182">
    <property type="entry name" value="RmlC-like cupins"/>
    <property type="match status" value="1"/>
</dbReference>
<dbReference type="Proteomes" id="UP000242877">
    <property type="component" value="Unassembled WGS sequence"/>
</dbReference>
<sequence>MPFNPPDRVRVSRHYIQPWAGFPNSSVCNKPLYIYHGAFSASRDIDLSSVIPSDVVVPQWEYSMYTTSHFHSNTPEVLFVVSGSADLCFGGPDNPHKLLQLLKAGDVVIVPPGVAHNLVEDRDGDFQMVGCYPPGKSWDMCYGKKGEKDVASNIEAAGWLKGDPVWGDKGPVVDDARSS</sequence>
<dbReference type="InterPro" id="IPR047121">
    <property type="entry name" value="YjiB-like"/>
</dbReference>
<dbReference type="OrthoDB" id="2589563at2759"/>
<organism evidence="2 3">
    <name type="scientific">Ascosphaera apis ARSEF 7405</name>
    <dbReference type="NCBI Taxonomy" id="392613"/>
    <lineage>
        <taxon>Eukaryota</taxon>
        <taxon>Fungi</taxon>
        <taxon>Dikarya</taxon>
        <taxon>Ascomycota</taxon>
        <taxon>Pezizomycotina</taxon>
        <taxon>Eurotiomycetes</taxon>
        <taxon>Eurotiomycetidae</taxon>
        <taxon>Onygenales</taxon>
        <taxon>Ascosphaeraceae</taxon>
        <taxon>Ascosphaera</taxon>
    </lineage>
</organism>
<dbReference type="PANTHER" id="PTHR36448">
    <property type="entry name" value="BLR7373 PROTEIN"/>
    <property type="match status" value="1"/>
</dbReference>
<feature type="domain" description="Cupin type-2" evidence="1">
    <location>
        <begin position="67"/>
        <end position="128"/>
    </location>
</feature>
<dbReference type="InterPro" id="IPR014710">
    <property type="entry name" value="RmlC-like_jellyroll"/>
</dbReference>